<evidence type="ECO:0000256" key="6">
    <source>
        <dbReference type="SAM" id="Phobius"/>
    </source>
</evidence>
<dbReference type="SUPFAM" id="SSF103473">
    <property type="entry name" value="MFS general substrate transporter"/>
    <property type="match status" value="1"/>
</dbReference>
<dbReference type="PANTHER" id="PTHR23507">
    <property type="entry name" value="ZGC:174356"/>
    <property type="match status" value="1"/>
</dbReference>
<feature type="transmembrane region" description="Helical" evidence="6">
    <location>
        <begin position="352"/>
        <end position="375"/>
    </location>
</feature>
<feature type="transmembrane region" description="Helical" evidence="6">
    <location>
        <begin position="408"/>
        <end position="427"/>
    </location>
</feature>
<dbReference type="InterPro" id="IPR020846">
    <property type="entry name" value="MFS_dom"/>
</dbReference>
<feature type="transmembrane region" description="Helical" evidence="6">
    <location>
        <begin position="382"/>
        <end position="402"/>
    </location>
</feature>
<feature type="transmembrane region" description="Helical" evidence="6">
    <location>
        <begin position="258"/>
        <end position="278"/>
    </location>
</feature>
<reference evidence="8" key="1">
    <citation type="submission" date="2021-01" db="UniProtKB">
        <authorList>
            <consortium name="EnsemblMetazoa"/>
        </authorList>
    </citation>
    <scope>IDENTIFICATION</scope>
</reference>
<feature type="domain" description="Major facilitator superfamily (MFS) profile" evidence="7">
    <location>
        <begin position="58"/>
        <end position="500"/>
    </location>
</feature>
<evidence type="ECO:0000259" key="7">
    <source>
        <dbReference type="PROSITE" id="PS50850"/>
    </source>
</evidence>
<dbReference type="InterPro" id="IPR036259">
    <property type="entry name" value="MFS_trans_sf"/>
</dbReference>
<evidence type="ECO:0000256" key="4">
    <source>
        <dbReference type="ARBA" id="ARBA00022989"/>
    </source>
</evidence>
<protein>
    <recommendedName>
        <fullName evidence="7">Major facilitator superfamily (MFS) profile domain-containing protein</fullName>
    </recommendedName>
</protein>
<feature type="transmembrane region" description="Helical" evidence="6">
    <location>
        <begin position="164"/>
        <end position="184"/>
    </location>
</feature>
<evidence type="ECO:0000313" key="8">
    <source>
        <dbReference type="EnsemblMetazoa" id="CLYHEMP003491.1"/>
    </source>
</evidence>
<feature type="transmembrane region" description="Helical" evidence="6">
    <location>
        <begin position="132"/>
        <end position="152"/>
    </location>
</feature>
<keyword evidence="4 6" id="KW-1133">Transmembrane helix</keyword>
<dbReference type="OrthoDB" id="419734at2759"/>
<feature type="transmembrane region" description="Helical" evidence="6">
    <location>
        <begin position="439"/>
        <end position="461"/>
    </location>
</feature>
<evidence type="ECO:0000256" key="3">
    <source>
        <dbReference type="ARBA" id="ARBA00022692"/>
    </source>
</evidence>
<accession>A0A7M5URV5</accession>
<comment type="subcellular location">
    <subcellularLocation>
        <location evidence="2">Cell membrane</location>
    </subcellularLocation>
    <subcellularLocation>
        <location evidence="1">Membrane</location>
        <topology evidence="1">Multi-pass membrane protein</topology>
    </subcellularLocation>
</comment>
<dbReference type="RefSeq" id="XP_066926445.1">
    <property type="nucleotide sequence ID" value="XM_067070344.1"/>
</dbReference>
<feature type="transmembrane region" description="Helical" evidence="6">
    <location>
        <begin position="473"/>
        <end position="497"/>
    </location>
</feature>
<name>A0A7M5URV5_9CNID</name>
<feature type="transmembrane region" description="Helical" evidence="6">
    <location>
        <begin position="316"/>
        <end position="340"/>
    </location>
</feature>
<dbReference type="EnsemblMetazoa" id="CLYHEMT003491.1">
    <property type="protein sequence ID" value="CLYHEMP003491.1"/>
    <property type="gene ID" value="CLYHEMG003491"/>
</dbReference>
<proteinExistence type="predicted"/>
<evidence type="ECO:0000256" key="2">
    <source>
        <dbReference type="ARBA" id="ARBA00004236"/>
    </source>
</evidence>
<dbReference type="PROSITE" id="PS50850">
    <property type="entry name" value="MFS"/>
    <property type="match status" value="1"/>
</dbReference>
<dbReference type="AlphaFoldDB" id="A0A7M5URV5"/>
<dbReference type="GO" id="GO:0016020">
    <property type="term" value="C:membrane"/>
    <property type="evidence" value="ECO:0007669"/>
    <property type="project" value="UniProtKB-SubCell"/>
</dbReference>
<dbReference type="PANTHER" id="PTHR23507:SF1">
    <property type="entry name" value="FI18259P1-RELATED"/>
    <property type="match status" value="1"/>
</dbReference>
<dbReference type="Gene3D" id="1.20.1250.20">
    <property type="entry name" value="MFS general substrate transporter like domains"/>
    <property type="match status" value="1"/>
</dbReference>
<dbReference type="InterPro" id="IPR011701">
    <property type="entry name" value="MFS"/>
</dbReference>
<sequence length="514" mass="57348">MNCTTNMVSLTATSFSDSFNEYNQIRQSSLLSRSFIHEEPTTEKTNRRKTTRQVAKQIFKSITIEPVTFFYACALILHAPLIQQYIYHRLSEDFGLPSNIKVDKSSCNVDTESETDLSIIDKRKQVQSMTSYIYLGIILAAALPSFFMALLLGSWSDKVGRKIIILLPVIGGLLDSVCILITMATRGSLYLLFIGSFCNGVCGFFTTMILAVFSYMADTTTEEERALRLGIVEAVAFTSGMISHISSGWWIQHLGFKAPYIFITTLHLISLTYIITYLPESSTVQLSPKRIADLFHYSHFQKIFIVFKESSESIQLYGLLVTSAFLMLASIGFGSVIVLYSLDAPFCLSPILIGYFLADCMFMQALGAIFALTCLQKVLSEIWLTQMGIASIISSLITIAFITKKWHMFIVPIVGCFGGVCMPVIRARMSKLVSADHQGALFSAVATLETLCTLLGAGIFNSLYPYTEKTFKFRGLCFLLMATILIVPALILCFISFQENSQKRLHNKLNTTLK</sequence>
<feature type="transmembrane region" description="Helical" evidence="6">
    <location>
        <begin position="190"/>
        <end position="217"/>
    </location>
</feature>
<dbReference type="Proteomes" id="UP000594262">
    <property type="component" value="Unplaced"/>
</dbReference>
<evidence type="ECO:0000256" key="1">
    <source>
        <dbReference type="ARBA" id="ARBA00004141"/>
    </source>
</evidence>
<dbReference type="PRINTS" id="PR01035">
    <property type="entry name" value="TCRTETA"/>
</dbReference>
<dbReference type="InterPro" id="IPR001958">
    <property type="entry name" value="Tet-R_TetA/multi-R_MdtG-like"/>
</dbReference>
<keyword evidence="9" id="KW-1185">Reference proteome</keyword>
<dbReference type="GO" id="GO:0022857">
    <property type="term" value="F:transmembrane transporter activity"/>
    <property type="evidence" value="ECO:0007669"/>
    <property type="project" value="InterPro"/>
</dbReference>
<keyword evidence="3 6" id="KW-0812">Transmembrane</keyword>
<dbReference type="GeneID" id="136813851"/>
<organism evidence="8 9">
    <name type="scientific">Clytia hemisphaerica</name>
    <dbReference type="NCBI Taxonomy" id="252671"/>
    <lineage>
        <taxon>Eukaryota</taxon>
        <taxon>Metazoa</taxon>
        <taxon>Cnidaria</taxon>
        <taxon>Hydrozoa</taxon>
        <taxon>Hydroidolina</taxon>
        <taxon>Leptothecata</taxon>
        <taxon>Obeliida</taxon>
        <taxon>Clytiidae</taxon>
        <taxon>Clytia</taxon>
    </lineage>
</organism>
<dbReference type="Pfam" id="PF07690">
    <property type="entry name" value="MFS_1"/>
    <property type="match status" value="1"/>
</dbReference>
<evidence type="ECO:0000256" key="5">
    <source>
        <dbReference type="ARBA" id="ARBA00023136"/>
    </source>
</evidence>
<evidence type="ECO:0000313" key="9">
    <source>
        <dbReference type="Proteomes" id="UP000594262"/>
    </source>
</evidence>
<keyword evidence="5 6" id="KW-0472">Membrane</keyword>
<feature type="transmembrane region" description="Helical" evidence="6">
    <location>
        <begin position="229"/>
        <end position="252"/>
    </location>
</feature>